<dbReference type="Gene3D" id="3.40.50.300">
    <property type="entry name" value="P-loop containing nucleotide triphosphate hydrolases"/>
    <property type="match status" value="1"/>
</dbReference>
<protein>
    <recommendedName>
        <fullName evidence="3">Dynamin N-terminal domain-containing protein</fullName>
    </recommendedName>
</protein>
<reference evidence="4 5" key="1">
    <citation type="submission" date="2019-01" db="EMBL/GenBank/DDBJ databases">
        <title>Genome sequences of Streptomyces and Rhizobium isolates collected from root and soil.</title>
        <authorList>
            <person name="Chhettri S."/>
            <person name="Sevigny J.L."/>
            <person name="Sen A."/>
            <person name="Ennis N."/>
            <person name="Tisa L."/>
        </authorList>
    </citation>
    <scope>NUCLEOTIDE SEQUENCE [LARGE SCALE GENOMIC DNA]</scope>
    <source>
        <strain evidence="4 5">San01</strain>
    </source>
</reference>
<keyword evidence="1" id="KW-0175">Coiled coil</keyword>
<dbReference type="InterPro" id="IPR045063">
    <property type="entry name" value="Dynamin_N"/>
</dbReference>
<keyword evidence="2" id="KW-0472">Membrane</keyword>
<dbReference type="Pfam" id="PF00350">
    <property type="entry name" value="Dynamin_N"/>
    <property type="match status" value="1"/>
</dbReference>
<evidence type="ECO:0000256" key="1">
    <source>
        <dbReference type="SAM" id="Coils"/>
    </source>
</evidence>
<dbReference type="AlphaFoldDB" id="A0A3S2VWR6"/>
<organism evidence="4 5">
    <name type="scientific">Streptomyces antnestii</name>
    <dbReference type="NCBI Taxonomy" id="2494256"/>
    <lineage>
        <taxon>Bacteria</taxon>
        <taxon>Bacillati</taxon>
        <taxon>Actinomycetota</taxon>
        <taxon>Actinomycetes</taxon>
        <taxon>Kitasatosporales</taxon>
        <taxon>Streptomycetaceae</taxon>
        <taxon>Streptomyces</taxon>
    </lineage>
</organism>
<keyword evidence="5" id="KW-1185">Reference proteome</keyword>
<evidence type="ECO:0000259" key="3">
    <source>
        <dbReference type="Pfam" id="PF00350"/>
    </source>
</evidence>
<feature type="coiled-coil region" evidence="1">
    <location>
        <begin position="360"/>
        <end position="450"/>
    </location>
</feature>
<comment type="caution">
    <text evidence="4">The sequence shown here is derived from an EMBL/GenBank/DDBJ whole genome shotgun (WGS) entry which is preliminary data.</text>
</comment>
<gene>
    <name evidence="4" type="ORF">EOT10_19295</name>
</gene>
<evidence type="ECO:0000256" key="2">
    <source>
        <dbReference type="SAM" id="Phobius"/>
    </source>
</evidence>
<dbReference type="OrthoDB" id="4078029at2"/>
<sequence length="729" mass="79998">MPRNSGIDECSAITHHPLASPPPAEFRDCSRHLANLGYTCAVTVPRDVDEVRNELRAVLDRCEAWLRAASAAPETPAEWPEEVLGDAGTMRRLRTRAASTLINVALLGAFSSGKSFLLSGLQGGLELVEVPTADGHTADKFVGLLPSSPVPTTACPASVVPVDDQSSFDASGSGHLRVRFTDSGEDRWEEVGNSPAPSVVAAYAMQDADVTDRLRPHRGREVAELEILLAGAKLPAKLYDLPGYGSPNPVHDMIVRAAMADADCFMYVSHASRTLSERDLDLIRFLYDHYLLSGKRVVWVVTAIDAAANLDLRNIPEWRATIARNNTYLRDNFTLPNDRPDLGFIGEGFLPVSPALEARADKLSAEEAEVAAQRQRAESRMETLRQAIEDLISTGTGARHIAAVATEARILVAPRHQALAVRLRNERLEIDELKELLKSEQQRLELLDTGLPRMREDLERKLHNRIARTVRPFTRLSAHLHAELDEVIRATDLNRPTKANQIQVSKAQALRTWIEGPAGPATLWTEEFEGFKKDLVQAVDQVFGDKDLAGRLPDFTLDVNSLAVPQQSRRSTTRHDVVQRAAALVGIVTPVAASGGWLYGLAAAGTLFPPAGLVAGVAALVFLGVQRRKSRISSLQVLQDEWISAIDAEVDAVKEQFTLATSVQGTDAVDHLMDNLAQYREQLEQSRDRVSERITNPENQVRQSLIDQLEPLCTEARALVESLQALETL</sequence>
<evidence type="ECO:0000313" key="5">
    <source>
        <dbReference type="Proteomes" id="UP000283128"/>
    </source>
</evidence>
<dbReference type="InterPro" id="IPR027417">
    <property type="entry name" value="P-loop_NTPase"/>
</dbReference>
<proteinExistence type="predicted"/>
<keyword evidence="2" id="KW-1133">Transmembrane helix</keyword>
<feature type="domain" description="Dynamin N-terminal" evidence="3">
    <location>
        <begin position="144"/>
        <end position="303"/>
    </location>
</feature>
<name>A0A3S2VWR6_9ACTN</name>
<dbReference type="EMBL" id="RZYA01000008">
    <property type="protein sequence ID" value="RVU23184.1"/>
    <property type="molecule type" value="Genomic_DNA"/>
</dbReference>
<accession>A0A3S2VWR6</accession>
<dbReference type="Proteomes" id="UP000283128">
    <property type="component" value="Unassembled WGS sequence"/>
</dbReference>
<keyword evidence="2" id="KW-0812">Transmembrane</keyword>
<evidence type="ECO:0000313" key="4">
    <source>
        <dbReference type="EMBL" id="RVU23184.1"/>
    </source>
</evidence>
<feature type="transmembrane region" description="Helical" evidence="2">
    <location>
        <begin position="607"/>
        <end position="625"/>
    </location>
</feature>
<dbReference type="SUPFAM" id="SSF52540">
    <property type="entry name" value="P-loop containing nucleoside triphosphate hydrolases"/>
    <property type="match status" value="1"/>
</dbReference>